<comment type="caution">
    <text evidence="2">The sequence shown here is derived from an EMBL/GenBank/DDBJ whole genome shotgun (WGS) entry which is preliminary data.</text>
</comment>
<evidence type="ECO:0000313" key="3">
    <source>
        <dbReference type="Proteomes" id="UP000284219"/>
    </source>
</evidence>
<accession>A0A419SKS8</accession>
<feature type="domain" description="YhfM-like" evidence="1">
    <location>
        <begin position="10"/>
        <end position="89"/>
    </location>
</feature>
<gene>
    <name evidence="2" type="ORF">BEP19_09270</name>
</gene>
<evidence type="ECO:0000259" key="1">
    <source>
        <dbReference type="Pfam" id="PF26353"/>
    </source>
</evidence>
<proteinExistence type="predicted"/>
<sequence length="108" mass="12430">MSSFTEMKENSLITFTDKNIVNDFKKAFKDAKRLPGMVNVVDPQYRVELGSEAYFLWLNEADGMIMNVEETHTLHIISESSTAKIRNVTTIKPKLEIRSTNRLISLFM</sequence>
<dbReference type="Pfam" id="PF26353">
    <property type="entry name" value="YhfM"/>
    <property type="match status" value="1"/>
</dbReference>
<dbReference type="AlphaFoldDB" id="A0A419SKS8"/>
<organism evidence="2 3">
    <name type="scientific">Ammoniphilus oxalaticus</name>
    <dbReference type="NCBI Taxonomy" id="66863"/>
    <lineage>
        <taxon>Bacteria</taxon>
        <taxon>Bacillati</taxon>
        <taxon>Bacillota</taxon>
        <taxon>Bacilli</taxon>
        <taxon>Bacillales</taxon>
        <taxon>Paenibacillaceae</taxon>
        <taxon>Aneurinibacillus group</taxon>
        <taxon>Ammoniphilus</taxon>
    </lineage>
</organism>
<evidence type="ECO:0000313" key="2">
    <source>
        <dbReference type="EMBL" id="RKD24559.1"/>
    </source>
</evidence>
<dbReference type="Proteomes" id="UP000284219">
    <property type="component" value="Unassembled WGS sequence"/>
</dbReference>
<dbReference type="InterPro" id="IPR058780">
    <property type="entry name" value="YhfM-like_dom"/>
</dbReference>
<protein>
    <recommendedName>
        <fullName evidence="1">YhfM-like domain-containing protein</fullName>
    </recommendedName>
</protein>
<name>A0A419SKS8_9BACL</name>
<dbReference type="EMBL" id="MCHY01000008">
    <property type="protein sequence ID" value="RKD24559.1"/>
    <property type="molecule type" value="Genomic_DNA"/>
</dbReference>
<reference evidence="2 3" key="1">
    <citation type="submission" date="2016-08" db="EMBL/GenBank/DDBJ databases">
        <title>Novel Firmicute Genomes.</title>
        <authorList>
            <person name="Poppleton D.I."/>
            <person name="Gribaldo S."/>
        </authorList>
    </citation>
    <scope>NUCLEOTIDE SEQUENCE [LARGE SCALE GENOMIC DNA]</scope>
    <source>
        <strain evidence="2 3">RAOx-1</strain>
    </source>
</reference>
<keyword evidence="3" id="KW-1185">Reference proteome</keyword>